<sequence>MIEVRKITGKSPDFAKIKRVYTTVFPRHERLPLALLKMRAATGKAEFCSISERQNWVGFFYTVYDRRMAYVFFLAIDPRYHGRGYGSAALTAIKERYADKLVTLCAERPNEAAANNEQRLRRQRFYTQNGFVKTGYYTIEQDEEFDLLALQADVNPQIFQQLMTRFLTKRRRHYLPFKLVKE</sequence>
<evidence type="ECO:0000313" key="3">
    <source>
        <dbReference type="Proteomes" id="UP000050973"/>
    </source>
</evidence>
<keyword evidence="2" id="KW-0808">Transferase</keyword>
<proteinExistence type="predicted"/>
<protein>
    <submittedName>
        <fullName evidence="2">Acetyltransferase, gnat family</fullName>
    </submittedName>
</protein>
<dbReference type="Pfam" id="PF00583">
    <property type="entry name" value="Acetyltransf_1"/>
    <property type="match status" value="1"/>
</dbReference>
<organism evidence="2 3">
    <name type="scientific">Limosilactobacillus oris DSM 4864</name>
    <dbReference type="NCBI Taxonomy" id="1423779"/>
    <lineage>
        <taxon>Bacteria</taxon>
        <taxon>Bacillati</taxon>
        <taxon>Bacillota</taxon>
        <taxon>Bacilli</taxon>
        <taxon>Lactobacillales</taxon>
        <taxon>Lactobacillaceae</taxon>
        <taxon>Limosilactobacillus</taxon>
    </lineage>
</organism>
<dbReference type="AlphaFoldDB" id="A0A0R1WBY3"/>
<feature type="domain" description="N-acetyltransferase" evidence="1">
    <location>
        <begin position="2"/>
        <end position="153"/>
    </location>
</feature>
<evidence type="ECO:0000313" key="2">
    <source>
        <dbReference type="EMBL" id="KRM15263.1"/>
    </source>
</evidence>
<dbReference type="Gene3D" id="3.40.630.30">
    <property type="match status" value="1"/>
</dbReference>
<dbReference type="GO" id="GO:0016747">
    <property type="term" value="F:acyltransferase activity, transferring groups other than amino-acyl groups"/>
    <property type="evidence" value="ECO:0007669"/>
    <property type="project" value="InterPro"/>
</dbReference>
<evidence type="ECO:0000259" key="1">
    <source>
        <dbReference type="PROSITE" id="PS51186"/>
    </source>
</evidence>
<dbReference type="PATRIC" id="fig|1423779.3.peg.500"/>
<reference evidence="2 3" key="1">
    <citation type="journal article" date="2015" name="Genome Announc.">
        <title>Expanding the biotechnology potential of lactobacilli through comparative genomics of 213 strains and associated genera.</title>
        <authorList>
            <person name="Sun Z."/>
            <person name="Harris H.M."/>
            <person name="McCann A."/>
            <person name="Guo C."/>
            <person name="Argimon S."/>
            <person name="Zhang W."/>
            <person name="Yang X."/>
            <person name="Jeffery I.B."/>
            <person name="Cooney J.C."/>
            <person name="Kagawa T.F."/>
            <person name="Liu W."/>
            <person name="Song Y."/>
            <person name="Salvetti E."/>
            <person name="Wrobel A."/>
            <person name="Rasinkangas P."/>
            <person name="Parkhill J."/>
            <person name="Rea M.C."/>
            <person name="O'Sullivan O."/>
            <person name="Ritari J."/>
            <person name="Douillard F.P."/>
            <person name="Paul Ross R."/>
            <person name="Yang R."/>
            <person name="Briner A.E."/>
            <person name="Felis G.E."/>
            <person name="de Vos W.M."/>
            <person name="Barrangou R."/>
            <person name="Klaenhammer T.R."/>
            <person name="Caufield P.W."/>
            <person name="Cui Y."/>
            <person name="Zhang H."/>
            <person name="O'Toole P.W."/>
        </authorList>
    </citation>
    <scope>NUCLEOTIDE SEQUENCE [LARGE SCALE GENOMIC DNA]</scope>
    <source>
        <strain evidence="2 3">DSM 4864</strain>
    </source>
</reference>
<dbReference type="Proteomes" id="UP000050973">
    <property type="component" value="Unassembled WGS sequence"/>
</dbReference>
<comment type="caution">
    <text evidence="2">The sequence shown here is derived from an EMBL/GenBank/DDBJ whole genome shotgun (WGS) entry which is preliminary data.</text>
</comment>
<dbReference type="RefSeq" id="WP_056984544.1">
    <property type="nucleotide sequence ID" value="NZ_AZGE01000014.1"/>
</dbReference>
<dbReference type="CDD" id="cd04301">
    <property type="entry name" value="NAT_SF"/>
    <property type="match status" value="1"/>
</dbReference>
<dbReference type="InterPro" id="IPR016181">
    <property type="entry name" value="Acyl_CoA_acyltransferase"/>
</dbReference>
<name>A0A0R1WBY3_9LACO</name>
<gene>
    <name evidence="2" type="ORF">FC49_GL000493</name>
</gene>
<dbReference type="EMBL" id="AZGE01000014">
    <property type="protein sequence ID" value="KRM15263.1"/>
    <property type="molecule type" value="Genomic_DNA"/>
</dbReference>
<dbReference type="InterPro" id="IPR000182">
    <property type="entry name" value="GNAT_dom"/>
</dbReference>
<dbReference type="SUPFAM" id="SSF55729">
    <property type="entry name" value="Acyl-CoA N-acyltransferases (Nat)"/>
    <property type="match status" value="1"/>
</dbReference>
<accession>A0A0R1WBY3</accession>
<dbReference type="PROSITE" id="PS51186">
    <property type="entry name" value="GNAT"/>
    <property type="match status" value="1"/>
</dbReference>